<evidence type="ECO:0000259" key="4">
    <source>
        <dbReference type="PROSITE" id="PS51755"/>
    </source>
</evidence>
<dbReference type="GO" id="GO:0006355">
    <property type="term" value="P:regulation of DNA-templated transcription"/>
    <property type="evidence" value="ECO:0007669"/>
    <property type="project" value="InterPro"/>
</dbReference>
<dbReference type="Pfam" id="PF00486">
    <property type="entry name" value="Trans_reg_C"/>
    <property type="match status" value="1"/>
</dbReference>
<feature type="compositionally biased region" description="Low complexity" evidence="3">
    <location>
        <begin position="1119"/>
        <end position="1151"/>
    </location>
</feature>
<dbReference type="GO" id="GO:0003677">
    <property type="term" value="F:DNA binding"/>
    <property type="evidence" value="ECO:0007669"/>
    <property type="project" value="UniProtKB-UniRule"/>
</dbReference>
<reference evidence="5 6" key="1">
    <citation type="submission" date="2021-03" db="EMBL/GenBank/DDBJ databases">
        <title>Lysobacter sp. nov. isolated from soil of gangwondo yeongwol, south Korea.</title>
        <authorList>
            <person name="Kim K.R."/>
            <person name="Kim K.H."/>
            <person name="Jeon C.O."/>
        </authorList>
    </citation>
    <scope>NUCLEOTIDE SEQUENCE [LARGE SCALE GENOMIC DNA]</scope>
    <source>
        <strain evidence="5 6">R19</strain>
    </source>
</reference>
<dbReference type="InterPro" id="IPR016032">
    <property type="entry name" value="Sig_transdc_resp-reg_C-effctor"/>
</dbReference>
<dbReference type="CDD" id="cd00383">
    <property type="entry name" value="trans_reg_C"/>
    <property type="match status" value="1"/>
</dbReference>
<evidence type="ECO:0000256" key="1">
    <source>
        <dbReference type="ARBA" id="ARBA00023125"/>
    </source>
</evidence>
<organism evidence="5 6">
    <name type="scientific">Agrilutibacter solisilvae</name>
    <dbReference type="NCBI Taxonomy" id="2763317"/>
    <lineage>
        <taxon>Bacteria</taxon>
        <taxon>Pseudomonadati</taxon>
        <taxon>Pseudomonadota</taxon>
        <taxon>Gammaproteobacteria</taxon>
        <taxon>Lysobacterales</taxon>
        <taxon>Lysobacteraceae</taxon>
        <taxon>Agrilutibacter</taxon>
    </lineage>
</organism>
<evidence type="ECO:0000313" key="6">
    <source>
        <dbReference type="Proteomes" id="UP000639274"/>
    </source>
</evidence>
<feature type="domain" description="OmpR/PhoB-type" evidence="4">
    <location>
        <begin position="14"/>
        <end position="112"/>
    </location>
</feature>
<gene>
    <name evidence="5" type="ORF">I8J32_014410</name>
</gene>
<dbReference type="SUPFAM" id="SSF52540">
    <property type="entry name" value="P-loop containing nucleoside triphosphate hydrolases"/>
    <property type="match status" value="1"/>
</dbReference>
<sequence>MPQRNQRVRALASARQFRVGGLLIQPDRLLAVGEDGTVALEPRMMEVLVALAERAGEVVSAEQLLIEVWRGTFYGDNPVHKTMAQLRRRLGDDSRAPRYIETIRKRGYRLIARVAFPDDYRHGLPPGEAWTGGSPYPGLRPFDDEDAGVFFGRSRAAADLLGALRRQLEHGRPFVLVSGASGCGKTSLVRAAVTPLLCQAAGFDGLLAMSSAYCDLGACVGGDLLARVAEALCQWSLDGRPVFLAAEIPELMEALRGPADTLRARIDSALSRRSPPKAAVPRHACLLLILDHAEAAVATPGMTARDRDDLGAALRTLCACGSVAVIGMTRSDLYPRLIDAVPAIAELKAGEGHIDLLPPHAGEIAQMIRAPAALAGLRFDEDADTHVRLDDVLRDAAALHPDALPLLQQTLRALYEARGDDGLLGFQAYRAFGGLEGALAHRAEAVFASLPSAAQERLDTVLSRLVVPHPDSDAITARRVLLSALGDDPTRALVEAFVRARLFVGGLSGGEPGFGVAHEALLRQWPRAREWTRENRALLQARERLRRASRRWTDDQRRADRLLARGRPLEEAREAARRLASDLGPDERDFLRASERADRRRQWIGKAVIASVLASGCIAGAFGWKAQQARREAEQRRDQAQGLVDFMLGDLADGLRPVGNLKLLDGVGSQALDYLERLPAADMQPRELVNHARALRTIGEVLTNQGRFDAARAAFQRADAVARQARAQSPDSIEALAESGTTAFWLGDYAWRHKDFDAAQLHWQHYRQVAQALVARAPGDPRWMLELSYAFNNLGTLAQGRDRSAEAARLFARSIALKRELLRRSPGDSSLRFELIDSLAWLSSAQQSEGRLAEAADGLHRQIGMLRELLRGDPTADAWRRRLATSLLRRSDLALDRGRLEDARRDAGESVTLLSALTTEQPDNRVWRRDLAHGRAQVGWIDALRGDRGQARRGLEGARRVLAPLLRETEPLPEWRTLDAIVRLRLARIAADDSPLSTAVSESAEAAIAELQARFVEAPDDRLAALALAHARLWRGDRWAATGRNAEARADWERARHLLQGPAGRTHNPAVLDAWVRVLRRLGAEEGVRAPLARLHAAGYRHPDFLAFSAAPRPSAFDSTPSGSSPSGSAPSGSSPSGSSPSHPSPKQVRP</sequence>
<dbReference type="Gene3D" id="1.25.40.10">
    <property type="entry name" value="Tetratricopeptide repeat domain"/>
    <property type="match status" value="2"/>
</dbReference>
<accession>A0A974XZP2</accession>
<dbReference type="InterPro" id="IPR011990">
    <property type="entry name" value="TPR-like_helical_dom_sf"/>
</dbReference>
<dbReference type="InterPro" id="IPR049052">
    <property type="entry name" value="nSTAND1"/>
</dbReference>
<dbReference type="Pfam" id="PF20703">
    <property type="entry name" value="nSTAND1"/>
    <property type="match status" value="1"/>
</dbReference>
<feature type="region of interest" description="Disordered" evidence="3">
    <location>
        <begin position="1111"/>
        <end position="1151"/>
    </location>
</feature>
<protein>
    <submittedName>
        <fullName evidence="5">Winged helix-turn-helix domain-containing protein</fullName>
    </submittedName>
</protein>
<proteinExistence type="predicted"/>
<dbReference type="KEGG" id="lsf:I8J32_014410"/>
<feature type="DNA-binding region" description="OmpR/PhoB-type" evidence="2">
    <location>
        <begin position="14"/>
        <end position="112"/>
    </location>
</feature>
<keyword evidence="1 2" id="KW-0238">DNA-binding</keyword>
<dbReference type="SUPFAM" id="SSF48452">
    <property type="entry name" value="TPR-like"/>
    <property type="match status" value="1"/>
</dbReference>
<dbReference type="InterPro" id="IPR019734">
    <property type="entry name" value="TPR_rpt"/>
</dbReference>
<dbReference type="SMART" id="SM00028">
    <property type="entry name" value="TPR"/>
    <property type="match status" value="2"/>
</dbReference>
<dbReference type="RefSeq" id="WP_200615767.1">
    <property type="nucleotide sequence ID" value="NZ_CP071518.1"/>
</dbReference>
<dbReference type="InterPro" id="IPR027417">
    <property type="entry name" value="P-loop_NTPase"/>
</dbReference>
<dbReference type="Proteomes" id="UP000639274">
    <property type="component" value="Chromosome"/>
</dbReference>
<dbReference type="InterPro" id="IPR001867">
    <property type="entry name" value="OmpR/PhoB-type_DNA-bd"/>
</dbReference>
<dbReference type="PROSITE" id="PS51755">
    <property type="entry name" value="OMPR_PHOB"/>
    <property type="match status" value="1"/>
</dbReference>
<evidence type="ECO:0000313" key="5">
    <source>
        <dbReference type="EMBL" id="QSX77900.1"/>
    </source>
</evidence>
<evidence type="ECO:0000256" key="3">
    <source>
        <dbReference type="SAM" id="MobiDB-lite"/>
    </source>
</evidence>
<evidence type="ECO:0000256" key="2">
    <source>
        <dbReference type="PROSITE-ProRule" id="PRU01091"/>
    </source>
</evidence>
<dbReference type="Gene3D" id="3.40.50.300">
    <property type="entry name" value="P-loop containing nucleotide triphosphate hydrolases"/>
    <property type="match status" value="1"/>
</dbReference>
<dbReference type="EMBL" id="CP071518">
    <property type="protein sequence ID" value="QSX77900.1"/>
    <property type="molecule type" value="Genomic_DNA"/>
</dbReference>
<dbReference type="InterPro" id="IPR036388">
    <property type="entry name" value="WH-like_DNA-bd_sf"/>
</dbReference>
<dbReference type="PANTHER" id="PTHR47691">
    <property type="entry name" value="REGULATOR-RELATED"/>
    <property type="match status" value="1"/>
</dbReference>
<name>A0A974XZP2_9GAMM</name>
<dbReference type="GO" id="GO:0000160">
    <property type="term" value="P:phosphorelay signal transduction system"/>
    <property type="evidence" value="ECO:0007669"/>
    <property type="project" value="InterPro"/>
</dbReference>
<dbReference type="Gene3D" id="1.10.10.10">
    <property type="entry name" value="Winged helix-like DNA-binding domain superfamily/Winged helix DNA-binding domain"/>
    <property type="match status" value="1"/>
</dbReference>
<dbReference type="SUPFAM" id="SSF46894">
    <property type="entry name" value="C-terminal effector domain of the bipartite response regulators"/>
    <property type="match status" value="1"/>
</dbReference>
<dbReference type="AlphaFoldDB" id="A0A974XZP2"/>
<keyword evidence="6" id="KW-1185">Reference proteome</keyword>
<dbReference type="SMART" id="SM00862">
    <property type="entry name" value="Trans_reg_C"/>
    <property type="match status" value="1"/>
</dbReference>
<dbReference type="PANTHER" id="PTHR47691:SF3">
    <property type="entry name" value="HTH-TYPE TRANSCRIPTIONAL REGULATOR RV0890C-RELATED"/>
    <property type="match status" value="1"/>
</dbReference>